<sequence>MAQAIFGAIAATAAGSAVSASIDAGTQAALQYQRYQQDLDLQSKSFLHDERMLGLQVDASNALLQKNLSTRYNLLLSSGMSSSDAARMIAGAPPTKIVDWNGVRVAAPRSSATTLRSGGFMPVASLSTTPKMKNDGAGIVNPNYAPSHSSMVSRTTQWVESQNSLRSLEPFHHGALQTAWVTPPGSSSTSTVSSVSTAPRYFNTERLPLFANLRK</sequence>
<accession>A0A1I9WIM8</accession>
<proteinExistence type="predicted"/>
<protein>
    <recommendedName>
        <fullName evidence="2">VP2</fullName>
    </recommendedName>
</protein>
<reference evidence="1" key="1">
    <citation type="submission" date="2016-09" db="EMBL/GenBank/DDBJ databases">
        <authorList>
            <person name="Capua I."/>
            <person name="De Benedictis P."/>
            <person name="Joannis T."/>
            <person name="Lombin L.H."/>
            <person name="Cattoli G."/>
        </authorList>
    </citation>
    <scope>NUCLEOTIDE SEQUENCE</scope>
    <source>
        <strain evidence="1">Hu/USA/2016/GI.P9_GI.9/SC6350</strain>
    </source>
</reference>
<dbReference type="Pfam" id="PF03035">
    <property type="entry name" value="RNA_capsid"/>
    <property type="match status" value="1"/>
</dbReference>
<dbReference type="EMBL" id="KX907731">
    <property type="protein sequence ID" value="APA31983.1"/>
    <property type="molecule type" value="Genomic_RNA"/>
</dbReference>
<organism evidence="1">
    <name type="scientific">Norovirus Hu/USA/2016/GI.P9_GI.9/SC6350</name>
    <dbReference type="NCBI Taxonomy" id="1914546"/>
    <lineage>
        <taxon>Viruses</taxon>
        <taxon>Riboviria</taxon>
        <taxon>Orthornavirae</taxon>
        <taxon>Pisuviricota</taxon>
        <taxon>Pisoniviricetes</taxon>
        <taxon>Picornavirales</taxon>
        <taxon>Caliciviridae</taxon>
        <taxon>Norovirus</taxon>
        <taxon>Norovirus norwalkense</taxon>
        <taxon>Norwalk virus</taxon>
    </lineage>
</organism>
<evidence type="ECO:0008006" key="2">
    <source>
        <dbReference type="Google" id="ProtNLM"/>
    </source>
</evidence>
<name>A0A1I9WIM8_NORV</name>
<dbReference type="InterPro" id="IPR004278">
    <property type="entry name" value="VP2"/>
</dbReference>
<evidence type="ECO:0000313" key="1">
    <source>
        <dbReference type="EMBL" id="APA31983.1"/>
    </source>
</evidence>